<evidence type="ECO:0000313" key="1">
    <source>
        <dbReference type="EMBL" id="AQM39291.1"/>
    </source>
</evidence>
<dbReference type="GO" id="GO:0005840">
    <property type="term" value="C:ribosome"/>
    <property type="evidence" value="ECO:0007669"/>
    <property type="project" value="UniProtKB-KW"/>
</dbReference>
<accession>A0A1S5UN34</accession>
<keyword evidence="1" id="KW-0150">Chloroplast</keyword>
<geneLocation type="chloroplast" evidence="1"/>
<reference evidence="1" key="2">
    <citation type="journal article" date="2017" name="Sci. Rep.">
        <title>Multiple measures could alleviate long-branch attraction in phylogenomic reconstruction of Cupressoideae (Cupressaceae).</title>
        <authorList>
            <person name="Qu X.J."/>
            <person name="Jin J.J."/>
            <person name="Chaw S.M."/>
            <person name="Li D.Z."/>
            <person name="Yi T.S."/>
        </authorList>
    </citation>
    <scope>NUCLEOTIDE SEQUENCE</scope>
</reference>
<dbReference type="EMBL" id="KX832626">
    <property type="protein sequence ID" value="AQM39291.1"/>
    <property type="molecule type" value="Genomic_DNA"/>
</dbReference>
<keyword evidence="1" id="KW-0934">Plastid</keyword>
<proteinExistence type="predicted"/>
<dbReference type="AlphaFoldDB" id="A0A1S5UN34"/>
<reference evidence="1" key="1">
    <citation type="submission" date="2016-09" db="EMBL/GenBank/DDBJ databases">
        <authorList>
            <person name="Capua I."/>
            <person name="De Benedictis P."/>
            <person name="Joannis T."/>
            <person name="Lombin L.H."/>
            <person name="Cattoli G."/>
        </authorList>
    </citation>
    <scope>NUCLEOTIDE SEQUENCE</scope>
</reference>
<sequence length="39" mass="4879">MIKIHLKRCGKKQQYFSAKIYRFKRAFNFLKNLVKREVF</sequence>
<gene>
    <name evidence="1" type="primary">rps16</name>
</gene>
<name>A0A1S5UN34_9CONI</name>
<keyword evidence="1" id="KW-0687">Ribonucleoprotein</keyword>
<organism evidence="1">
    <name type="scientific">Platycladus orientalis</name>
    <dbReference type="NCBI Taxonomy" id="58046"/>
    <lineage>
        <taxon>Eukaryota</taxon>
        <taxon>Viridiplantae</taxon>
        <taxon>Streptophyta</taxon>
        <taxon>Embryophyta</taxon>
        <taxon>Tracheophyta</taxon>
        <taxon>Spermatophyta</taxon>
        <taxon>Pinopsida</taxon>
        <taxon>Pinidae</taxon>
        <taxon>Conifers II</taxon>
        <taxon>Cupressales</taxon>
        <taxon>Cupressaceae</taxon>
        <taxon>Platycladus</taxon>
    </lineage>
</organism>
<protein>
    <submittedName>
        <fullName evidence="1">Ribosomal protein S16</fullName>
    </submittedName>
</protein>
<keyword evidence="1" id="KW-0689">Ribosomal protein</keyword>